<evidence type="ECO:0000256" key="1">
    <source>
        <dbReference type="ARBA" id="ARBA00004123"/>
    </source>
</evidence>
<evidence type="ECO:0000256" key="4">
    <source>
        <dbReference type="ARBA" id="ARBA00023242"/>
    </source>
</evidence>
<protein>
    <recommendedName>
        <fullName evidence="7">BHLH domain-containing protein</fullName>
    </recommendedName>
</protein>
<dbReference type="CDD" id="cd11444">
    <property type="entry name" value="bHLH_AtIBH1_like"/>
    <property type="match status" value="1"/>
</dbReference>
<keyword evidence="3" id="KW-0804">Transcription</keyword>
<evidence type="ECO:0000313" key="5">
    <source>
        <dbReference type="EMBL" id="KAE9460365.1"/>
    </source>
</evidence>
<evidence type="ECO:0000313" key="6">
    <source>
        <dbReference type="Proteomes" id="UP000428333"/>
    </source>
</evidence>
<evidence type="ECO:0000256" key="3">
    <source>
        <dbReference type="ARBA" id="ARBA00023163"/>
    </source>
</evidence>
<feature type="non-terminal residue" evidence="5">
    <location>
        <position position="1"/>
    </location>
</feature>
<name>A0A6A4LR27_9ERIC</name>
<dbReference type="EMBL" id="QEFC01001005">
    <property type="protein sequence ID" value="KAE9460365.1"/>
    <property type="molecule type" value="Genomic_DNA"/>
</dbReference>
<dbReference type="GO" id="GO:0006355">
    <property type="term" value="P:regulation of DNA-templated transcription"/>
    <property type="evidence" value="ECO:0007669"/>
    <property type="project" value="InterPro"/>
</dbReference>
<comment type="caution">
    <text evidence="5">The sequence shown here is derived from an EMBL/GenBank/DDBJ whole genome shotgun (WGS) entry which is preliminary data.</text>
</comment>
<dbReference type="AlphaFoldDB" id="A0A6A4LR27"/>
<keyword evidence="4" id="KW-0539">Nucleus</keyword>
<evidence type="ECO:0000256" key="2">
    <source>
        <dbReference type="ARBA" id="ARBA00023015"/>
    </source>
</evidence>
<dbReference type="OrthoDB" id="1935502at2759"/>
<dbReference type="InterPro" id="IPR044660">
    <property type="entry name" value="IBH1-like"/>
</dbReference>
<sequence>MGDDAPQSLLAGYQENGRRWNYSNGPLLASEINKVSTRRWKEISKRRPRMILMKRRHRLQAAGSTRPAANVFEKRVRVLRKLVPTQESEGGLDGLFRDTTDYILALEMRVKVMQIMVKALSGGSDI</sequence>
<dbReference type="Proteomes" id="UP000428333">
    <property type="component" value="Linkage Group LG04"/>
</dbReference>
<keyword evidence="2" id="KW-0805">Transcription regulation</keyword>
<gene>
    <name evidence="5" type="ORF">C3L33_07688</name>
</gene>
<organism evidence="5 6">
    <name type="scientific">Rhododendron williamsianum</name>
    <dbReference type="NCBI Taxonomy" id="262921"/>
    <lineage>
        <taxon>Eukaryota</taxon>
        <taxon>Viridiplantae</taxon>
        <taxon>Streptophyta</taxon>
        <taxon>Embryophyta</taxon>
        <taxon>Tracheophyta</taxon>
        <taxon>Spermatophyta</taxon>
        <taxon>Magnoliopsida</taxon>
        <taxon>eudicotyledons</taxon>
        <taxon>Gunneridae</taxon>
        <taxon>Pentapetalae</taxon>
        <taxon>asterids</taxon>
        <taxon>Ericales</taxon>
        <taxon>Ericaceae</taxon>
        <taxon>Ericoideae</taxon>
        <taxon>Rhodoreae</taxon>
        <taxon>Rhododendron</taxon>
    </lineage>
</organism>
<dbReference type="PANTHER" id="PTHR33124:SF39">
    <property type="entry name" value="TRANSCRIPTION FACTOR UPBEAT1"/>
    <property type="match status" value="1"/>
</dbReference>
<comment type="subcellular location">
    <subcellularLocation>
        <location evidence="1">Nucleus</location>
    </subcellularLocation>
</comment>
<dbReference type="InterPro" id="IPR044549">
    <property type="entry name" value="bHLH_AtIBH1-like"/>
</dbReference>
<reference evidence="5 6" key="1">
    <citation type="journal article" date="2019" name="Genome Biol. Evol.">
        <title>The Rhododendron genome and chromosomal organization provide insight into shared whole-genome duplications across the heath family (Ericaceae).</title>
        <authorList>
            <person name="Soza V.L."/>
            <person name="Lindsley D."/>
            <person name="Waalkes A."/>
            <person name="Ramage E."/>
            <person name="Patwardhan R.P."/>
            <person name="Burton J.N."/>
            <person name="Adey A."/>
            <person name="Kumar A."/>
            <person name="Qiu R."/>
            <person name="Shendure J."/>
            <person name="Hall B."/>
        </authorList>
    </citation>
    <scope>NUCLEOTIDE SEQUENCE [LARGE SCALE GENOMIC DNA]</scope>
    <source>
        <strain evidence="5">RSF 1966-606</strain>
    </source>
</reference>
<dbReference type="GO" id="GO:0005634">
    <property type="term" value="C:nucleus"/>
    <property type="evidence" value="ECO:0007669"/>
    <property type="project" value="UniProtKB-SubCell"/>
</dbReference>
<proteinExistence type="predicted"/>
<accession>A0A6A4LR27</accession>
<dbReference type="PANTHER" id="PTHR33124">
    <property type="entry name" value="TRANSCRIPTION FACTOR IBH1-LIKE 1"/>
    <property type="match status" value="1"/>
</dbReference>
<keyword evidence="6" id="KW-1185">Reference proteome</keyword>
<evidence type="ECO:0008006" key="7">
    <source>
        <dbReference type="Google" id="ProtNLM"/>
    </source>
</evidence>